<proteinExistence type="inferred from homology"/>
<dbReference type="PANTHER" id="PTHR31241">
    <property type="entry name" value="DEHYDRATION-RESPONSIVE ELEMENT-BINDING PROTEIN 2C"/>
    <property type="match status" value="1"/>
</dbReference>
<evidence type="ECO:0000256" key="3">
    <source>
        <dbReference type="ARBA" id="ARBA00023016"/>
    </source>
</evidence>
<dbReference type="AlphaFoldDB" id="A0AAD7L1S7"/>
<dbReference type="GO" id="GO:0045893">
    <property type="term" value="P:positive regulation of DNA-templated transcription"/>
    <property type="evidence" value="ECO:0007669"/>
    <property type="project" value="TreeGrafter"/>
</dbReference>
<keyword evidence="4" id="KW-0238">DNA-binding</keyword>
<dbReference type="PROSITE" id="PS51032">
    <property type="entry name" value="AP2_ERF"/>
    <property type="match status" value="1"/>
</dbReference>
<evidence type="ECO:0000256" key="5">
    <source>
        <dbReference type="ARBA" id="ARBA00023159"/>
    </source>
</evidence>
<dbReference type="CDD" id="cd00018">
    <property type="entry name" value="AP2"/>
    <property type="match status" value="1"/>
</dbReference>
<evidence type="ECO:0000256" key="8">
    <source>
        <dbReference type="ARBA" id="ARBA00024343"/>
    </source>
</evidence>
<keyword evidence="6" id="KW-0804">Transcription</keyword>
<sequence>MMAGIVNGNRKSRKRRNGCDSVVDTLEKWKKYNSKFDLGKNGVKVIRKIPAKGSRKGCMQGKGGPQNSNCKYRGVRQRTWGKWVAEIREPIHGKHVLKKVNRLWLGTSTNSPSESTATLNCDVTKAEELRMNLRKYPEVKPSSFSLSEESQEKMDFPEGVVTEKSLGEPKGKQHCSQFPVVYVSDREPYGFGVDPELKDILIGTVQDHSGAPSSDIRAESSGVNIEIERKSDDIGIGNKHDDYLPHKTMDMDMNSKTDCRFSEILEYEFPIMSDEQKCESAELLNPCDCYNCFNLGMNYLHNEVMLDCNSKPDHQYLVNVKTENAISKETDGGSIF</sequence>
<evidence type="ECO:0000256" key="1">
    <source>
        <dbReference type="ARBA" id="ARBA00004123"/>
    </source>
</evidence>
<reference evidence="10" key="1">
    <citation type="journal article" date="2023" name="Science">
        <title>Elucidation of the pathway for biosynthesis of saponin adjuvants from the soapbark tree.</title>
        <authorList>
            <person name="Reed J."/>
            <person name="Orme A."/>
            <person name="El-Demerdash A."/>
            <person name="Owen C."/>
            <person name="Martin L.B.B."/>
            <person name="Misra R.C."/>
            <person name="Kikuchi S."/>
            <person name="Rejzek M."/>
            <person name="Martin A.C."/>
            <person name="Harkess A."/>
            <person name="Leebens-Mack J."/>
            <person name="Louveau T."/>
            <person name="Stephenson M.J."/>
            <person name="Osbourn A."/>
        </authorList>
    </citation>
    <scope>NUCLEOTIDE SEQUENCE</scope>
    <source>
        <strain evidence="10">S10</strain>
    </source>
</reference>
<keyword evidence="7" id="KW-0539">Nucleus</keyword>
<comment type="caution">
    <text evidence="10">The sequence shown here is derived from an EMBL/GenBank/DDBJ whole genome shotgun (WGS) entry which is preliminary data.</text>
</comment>
<evidence type="ECO:0000256" key="7">
    <source>
        <dbReference type="ARBA" id="ARBA00023242"/>
    </source>
</evidence>
<comment type="similarity">
    <text evidence="8">Belongs to the AP2/ERF transcription factor family. ERF subfamily.</text>
</comment>
<organism evidence="10 11">
    <name type="scientific">Quillaja saponaria</name>
    <name type="common">Soap bark tree</name>
    <dbReference type="NCBI Taxonomy" id="32244"/>
    <lineage>
        <taxon>Eukaryota</taxon>
        <taxon>Viridiplantae</taxon>
        <taxon>Streptophyta</taxon>
        <taxon>Embryophyta</taxon>
        <taxon>Tracheophyta</taxon>
        <taxon>Spermatophyta</taxon>
        <taxon>Magnoliopsida</taxon>
        <taxon>eudicotyledons</taxon>
        <taxon>Gunneridae</taxon>
        <taxon>Pentapetalae</taxon>
        <taxon>rosids</taxon>
        <taxon>fabids</taxon>
        <taxon>Fabales</taxon>
        <taxon>Quillajaceae</taxon>
        <taxon>Quillaja</taxon>
    </lineage>
</organism>
<feature type="domain" description="AP2/ERF" evidence="9">
    <location>
        <begin position="71"/>
        <end position="117"/>
    </location>
</feature>
<keyword evidence="11" id="KW-1185">Reference proteome</keyword>
<dbReference type="GO" id="GO:0003700">
    <property type="term" value="F:DNA-binding transcription factor activity"/>
    <property type="evidence" value="ECO:0007669"/>
    <property type="project" value="InterPro"/>
</dbReference>
<keyword evidence="2" id="KW-0805">Transcription regulation</keyword>
<comment type="subcellular location">
    <subcellularLocation>
        <location evidence="1">Nucleus</location>
    </subcellularLocation>
</comment>
<dbReference type="Proteomes" id="UP001163823">
    <property type="component" value="Chromosome 11"/>
</dbReference>
<dbReference type="InterPro" id="IPR001471">
    <property type="entry name" value="AP2/ERF_dom"/>
</dbReference>
<dbReference type="KEGG" id="qsa:O6P43_026287"/>
<dbReference type="SUPFAM" id="SSF54171">
    <property type="entry name" value="DNA-binding domain"/>
    <property type="match status" value="1"/>
</dbReference>
<evidence type="ECO:0000259" key="9">
    <source>
        <dbReference type="PROSITE" id="PS51032"/>
    </source>
</evidence>
<dbReference type="Gene3D" id="3.30.730.10">
    <property type="entry name" value="AP2/ERF domain"/>
    <property type="match status" value="1"/>
</dbReference>
<protein>
    <submittedName>
        <fullName evidence="10">Dehydration-responsive element-binding protein like</fullName>
    </submittedName>
</protein>
<dbReference type="GO" id="GO:0005634">
    <property type="term" value="C:nucleus"/>
    <property type="evidence" value="ECO:0007669"/>
    <property type="project" value="UniProtKB-SubCell"/>
</dbReference>
<keyword evidence="5" id="KW-0010">Activator</keyword>
<dbReference type="GO" id="GO:0000976">
    <property type="term" value="F:transcription cis-regulatory region binding"/>
    <property type="evidence" value="ECO:0007669"/>
    <property type="project" value="TreeGrafter"/>
</dbReference>
<dbReference type="GO" id="GO:0006950">
    <property type="term" value="P:response to stress"/>
    <property type="evidence" value="ECO:0007669"/>
    <property type="project" value="TreeGrafter"/>
</dbReference>
<keyword evidence="3" id="KW-0346">Stress response</keyword>
<gene>
    <name evidence="10" type="ORF">O6P43_026287</name>
</gene>
<name>A0AAD7L1S7_QUISA</name>
<evidence type="ECO:0000313" key="10">
    <source>
        <dbReference type="EMBL" id="KAJ7950045.1"/>
    </source>
</evidence>
<dbReference type="EMBL" id="JARAOO010000011">
    <property type="protein sequence ID" value="KAJ7950045.1"/>
    <property type="molecule type" value="Genomic_DNA"/>
</dbReference>
<dbReference type="InterPro" id="IPR016177">
    <property type="entry name" value="DNA-bd_dom_sf"/>
</dbReference>
<evidence type="ECO:0000256" key="2">
    <source>
        <dbReference type="ARBA" id="ARBA00023015"/>
    </source>
</evidence>
<evidence type="ECO:0000256" key="4">
    <source>
        <dbReference type="ARBA" id="ARBA00023125"/>
    </source>
</evidence>
<dbReference type="PRINTS" id="PR00367">
    <property type="entry name" value="ETHRSPELEMNT"/>
</dbReference>
<accession>A0AAD7L1S7</accession>
<dbReference type="SMART" id="SM00380">
    <property type="entry name" value="AP2"/>
    <property type="match status" value="1"/>
</dbReference>
<dbReference type="InterPro" id="IPR036955">
    <property type="entry name" value="AP2/ERF_dom_sf"/>
</dbReference>
<evidence type="ECO:0000313" key="11">
    <source>
        <dbReference type="Proteomes" id="UP001163823"/>
    </source>
</evidence>
<evidence type="ECO:0000256" key="6">
    <source>
        <dbReference type="ARBA" id="ARBA00023163"/>
    </source>
</evidence>
<dbReference type="PANTHER" id="PTHR31241:SF62">
    <property type="entry name" value="DEHYDRATION-RESPONSIVE ELEMENT-BINDING PROTEIN 2D"/>
    <property type="match status" value="1"/>
</dbReference>